<name>A0A7S3L2K8_9STRA</name>
<feature type="region of interest" description="Disordered" evidence="1">
    <location>
        <begin position="261"/>
        <end position="308"/>
    </location>
</feature>
<evidence type="ECO:0000256" key="1">
    <source>
        <dbReference type="SAM" id="MobiDB-lite"/>
    </source>
</evidence>
<gene>
    <name evidence="3" type="ORF">ACOF00016_LOCUS7065</name>
</gene>
<sequence length="308" mass="35042">MYYPDSLFDSMNSNNGLLLPPPPPAIPDMTLLRSQETVATIGSMNMEFVDLFFTNKTTETAVTPSDYTTNSNDVGEEEDDDDDDGNDAPLPMLTLPPPLETTESTSLFAKAAESLTMEYLSDDSSSLWEPPRRSNKNNNKKRKVTARKAGKYSRSKPPSRRVRKTFDIAESERTYVVEYTDLDVLCQRGGLANKHPGNHRYLTAKEALQDLYRQTPKAGRTAVAQQLVDTVHAWGGRFLRHDHTHRGGGWYEIHPHTARTKAGQALREDYTPQERKEKRNRYRQAQQQEQYNDNDEDDDDDAPWVLTV</sequence>
<accession>A0A7S3L2K8</accession>
<feature type="region of interest" description="Disordered" evidence="1">
    <location>
        <begin position="62"/>
        <end position="101"/>
    </location>
</feature>
<dbReference type="AlphaFoldDB" id="A0A7S3L2K8"/>
<organism evidence="3">
    <name type="scientific">Amphora coffeiformis</name>
    <dbReference type="NCBI Taxonomy" id="265554"/>
    <lineage>
        <taxon>Eukaryota</taxon>
        <taxon>Sar</taxon>
        <taxon>Stramenopiles</taxon>
        <taxon>Ochrophyta</taxon>
        <taxon>Bacillariophyta</taxon>
        <taxon>Bacillariophyceae</taxon>
        <taxon>Bacillariophycidae</taxon>
        <taxon>Thalassiophysales</taxon>
        <taxon>Catenulaceae</taxon>
        <taxon>Amphora</taxon>
    </lineage>
</organism>
<dbReference type="InterPro" id="IPR049227">
    <property type="entry name" value="DUF6824"/>
</dbReference>
<evidence type="ECO:0000259" key="2">
    <source>
        <dbReference type="Pfam" id="PF20710"/>
    </source>
</evidence>
<evidence type="ECO:0000313" key="3">
    <source>
        <dbReference type="EMBL" id="CAE0409418.1"/>
    </source>
</evidence>
<feature type="compositionally biased region" description="Basic residues" evidence="1">
    <location>
        <begin position="133"/>
        <end position="162"/>
    </location>
</feature>
<feature type="compositionally biased region" description="Polar residues" evidence="1">
    <location>
        <begin position="62"/>
        <end position="71"/>
    </location>
</feature>
<proteinExistence type="predicted"/>
<feature type="region of interest" description="Disordered" evidence="1">
    <location>
        <begin position="122"/>
        <end position="162"/>
    </location>
</feature>
<feature type="compositionally biased region" description="Acidic residues" evidence="1">
    <location>
        <begin position="292"/>
        <end position="302"/>
    </location>
</feature>
<dbReference type="Pfam" id="PF20710">
    <property type="entry name" value="DUF6824"/>
    <property type="match status" value="1"/>
</dbReference>
<dbReference type="EMBL" id="HBIM01008327">
    <property type="protein sequence ID" value="CAE0409418.1"/>
    <property type="molecule type" value="Transcribed_RNA"/>
</dbReference>
<protein>
    <recommendedName>
        <fullName evidence="2">DUF6824 domain-containing protein</fullName>
    </recommendedName>
</protein>
<feature type="compositionally biased region" description="Basic and acidic residues" evidence="1">
    <location>
        <begin position="266"/>
        <end position="277"/>
    </location>
</feature>
<feature type="compositionally biased region" description="Acidic residues" evidence="1">
    <location>
        <begin position="74"/>
        <end position="86"/>
    </location>
</feature>
<feature type="domain" description="DUF6824" evidence="2">
    <location>
        <begin position="183"/>
        <end position="268"/>
    </location>
</feature>
<reference evidence="3" key="1">
    <citation type="submission" date="2021-01" db="EMBL/GenBank/DDBJ databases">
        <authorList>
            <person name="Corre E."/>
            <person name="Pelletier E."/>
            <person name="Niang G."/>
            <person name="Scheremetjew M."/>
            <person name="Finn R."/>
            <person name="Kale V."/>
            <person name="Holt S."/>
            <person name="Cochrane G."/>
            <person name="Meng A."/>
            <person name="Brown T."/>
            <person name="Cohen L."/>
        </authorList>
    </citation>
    <scope>NUCLEOTIDE SEQUENCE</scope>
    <source>
        <strain evidence="3">CCMP127</strain>
    </source>
</reference>